<evidence type="ECO:0000313" key="12">
    <source>
        <dbReference type="EMBL" id="SDJ17782.1"/>
    </source>
</evidence>
<accession>A0A1G6SUF3</accession>
<reference evidence="14 21" key="4">
    <citation type="submission" date="2019-03" db="EMBL/GenBank/DDBJ databases">
        <title>Deep subsurface shale carbon reservoir microbial communities from Ohio and West Virginia, USA.</title>
        <authorList>
            <person name="Wrighton K."/>
        </authorList>
    </citation>
    <scope>NUCLEOTIDE SEQUENCE [LARGE SCALE GENOMIC DNA]</scope>
    <source>
        <strain evidence="14 21">UTICA-S4D12</strain>
    </source>
</reference>
<dbReference type="AlphaFoldDB" id="A0A1G6SUF3"/>
<dbReference type="NCBIfam" id="NF002194">
    <property type="entry name" value="PRK01059.1-4"/>
    <property type="match status" value="1"/>
</dbReference>
<evidence type="ECO:0000313" key="16">
    <source>
        <dbReference type="Proteomes" id="UP000198612"/>
    </source>
</evidence>
<dbReference type="EMBL" id="FNEH01000032">
    <property type="protein sequence ID" value="SDJ17782.1"/>
    <property type="molecule type" value="Genomic_DNA"/>
</dbReference>
<dbReference type="InterPro" id="IPR023660">
    <property type="entry name" value="Arg_Kinase"/>
</dbReference>
<dbReference type="CDD" id="cd07930">
    <property type="entry name" value="bacterial_phosphagen_kinase"/>
    <property type="match status" value="1"/>
</dbReference>
<dbReference type="InterPro" id="IPR022414">
    <property type="entry name" value="ATP-guanido_PTrfase_cat"/>
</dbReference>
<evidence type="ECO:0000313" key="14">
    <source>
        <dbReference type="EMBL" id="TDS31675.1"/>
    </source>
</evidence>
<proteinExistence type="inferred from homology"/>
<evidence type="ECO:0000313" key="19">
    <source>
        <dbReference type="Proteomes" id="UP000247389"/>
    </source>
</evidence>
<organism evidence="10 22">
    <name type="scientific">Halanaerobium congolense</name>
    <dbReference type="NCBI Taxonomy" id="54121"/>
    <lineage>
        <taxon>Bacteria</taxon>
        <taxon>Bacillati</taxon>
        <taxon>Bacillota</taxon>
        <taxon>Clostridia</taxon>
        <taxon>Halanaerobiales</taxon>
        <taxon>Halanaerobiaceae</taxon>
        <taxon>Halanaerobium</taxon>
    </lineage>
</organism>
<evidence type="ECO:0000313" key="13">
    <source>
        <dbReference type="EMBL" id="SES71565.1"/>
    </source>
</evidence>
<reference evidence="9 19" key="3">
    <citation type="submission" date="2018-04" db="EMBL/GenBank/DDBJ databases">
        <title>Subsurface microbial communities from deep shales in Ohio and West Virginia, USA.</title>
        <authorList>
            <person name="Wrighton K."/>
        </authorList>
    </citation>
    <scope>NUCLEOTIDE SEQUENCE [LARGE SCALE GENOMIC DNA]</scope>
    <source>
        <strain evidence="15 20">DSMZ 11287</strain>
        <strain evidence="9 19">MSL28</strain>
    </source>
</reference>
<dbReference type="GO" id="GO:0004111">
    <property type="term" value="F:creatine kinase activity"/>
    <property type="evidence" value="ECO:0007669"/>
    <property type="project" value="InterPro"/>
</dbReference>
<comment type="catalytic activity">
    <reaction evidence="5">
        <text>L-arginyl-[protein] + ATP = N(omega)-phospho-L-arginyl-[protein] + ADP + H(+)</text>
        <dbReference type="Rhea" id="RHEA:43384"/>
        <dbReference type="Rhea" id="RHEA-COMP:10532"/>
        <dbReference type="Rhea" id="RHEA-COMP:10533"/>
        <dbReference type="ChEBI" id="CHEBI:15378"/>
        <dbReference type="ChEBI" id="CHEBI:29965"/>
        <dbReference type="ChEBI" id="CHEBI:30616"/>
        <dbReference type="ChEBI" id="CHEBI:83226"/>
        <dbReference type="ChEBI" id="CHEBI:456216"/>
        <dbReference type="EC" id="2.7.14.1"/>
    </reaction>
</comment>
<evidence type="ECO:0000313" key="11">
    <source>
        <dbReference type="EMBL" id="SDF91454.1"/>
    </source>
</evidence>
<evidence type="ECO:0000313" key="10">
    <source>
        <dbReference type="EMBL" id="SDD20419.1"/>
    </source>
</evidence>
<keyword evidence="4 5" id="KW-0067">ATP-binding</keyword>
<dbReference type="InterPro" id="IPR022415">
    <property type="entry name" value="ATP-guanido_PTrfase_AS"/>
</dbReference>
<evidence type="ECO:0000313" key="9">
    <source>
        <dbReference type="EMBL" id="PXV62416.1"/>
    </source>
</evidence>
<dbReference type="RefSeq" id="WP_234971172.1">
    <property type="nucleotide sequence ID" value="NZ_FNBJ01000031.1"/>
</dbReference>
<dbReference type="EMBL" id="QICM01000034">
    <property type="protein sequence ID" value="PXV62416.1"/>
    <property type="molecule type" value="Genomic_DNA"/>
</dbReference>
<reference evidence="16 18" key="1">
    <citation type="submission" date="2016-10" db="EMBL/GenBank/DDBJ databases">
        <authorList>
            <person name="Varghese N."/>
            <person name="Submissions S."/>
        </authorList>
    </citation>
    <scope>NUCLEOTIDE SEQUENCE [LARGE SCALE GENOMIC DNA]</scope>
    <source>
        <strain evidence="10 22">WG10</strain>
        <strain evidence="11 18">WG2</strain>
        <strain evidence="13 16">WG5</strain>
    </source>
</reference>
<evidence type="ECO:0000259" key="8">
    <source>
        <dbReference type="PROSITE" id="PS51510"/>
    </source>
</evidence>
<protein>
    <recommendedName>
        <fullName evidence="5">Protein-arginine kinase</fullName>
        <ecNumber evidence="5">2.7.14.1</ecNumber>
    </recommendedName>
</protein>
<dbReference type="GO" id="GO:0005615">
    <property type="term" value="C:extracellular space"/>
    <property type="evidence" value="ECO:0007669"/>
    <property type="project" value="TreeGrafter"/>
</dbReference>
<dbReference type="InterPro" id="IPR014746">
    <property type="entry name" value="Gln_synth/guanido_kin_cat_dom"/>
</dbReference>
<evidence type="ECO:0000313" key="21">
    <source>
        <dbReference type="Proteomes" id="UP000295758"/>
    </source>
</evidence>
<dbReference type="EMBL" id="SOEF01000017">
    <property type="protein sequence ID" value="TDX43091.1"/>
    <property type="molecule type" value="Genomic_DNA"/>
</dbReference>
<keyword evidence="2 5" id="KW-0547">Nucleotide-binding</keyword>
<dbReference type="EMBL" id="FOHG01000004">
    <property type="protein sequence ID" value="SES71565.1"/>
    <property type="molecule type" value="Genomic_DNA"/>
</dbReference>
<comment type="caution">
    <text evidence="5 6">Lacks conserved residue(s) required for the propagation of feature annotation.</text>
</comment>
<dbReference type="SUPFAM" id="SSF55931">
    <property type="entry name" value="Glutamine synthetase/guanido kinase"/>
    <property type="match status" value="1"/>
</dbReference>
<dbReference type="Proteomes" id="UP000247389">
    <property type="component" value="Unassembled WGS sequence"/>
</dbReference>
<dbReference type="EMBL" id="FNBJ01000031">
    <property type="protein sequence ID" value="SDF91454.1"/>
    <property type="molecule type" value="Genomic_DNA"/>
</dbReference>
<comment type="function">
    <text evidence="5">Catalyzes the specific phosphorylation of arginine residues in proteins.</text>
</comment>
<dbReference type="Proteomes" id="UP000324896">
    <property type="component" value="Unassembled WGS sequence"/>
</dbReference>
<keyword evidence="18" id="KW-1185">Reference proteome</keyword>
<dbReference type="PROSITE" id="PS51510">
    <property type="entry name" value="PHOSPHAGEN_KINASE_C"/>
    <property type="match status" value="1"/>
</dbReference>
<dbReference type="Gene3D" id="3.30.590.10">
    <property type="entry name" value="Glutamine synthetase/guanido kinase, catalytic domain"/>
    <property type="match status" value="1"/>
</dbReference>
<evidence type="ECO:0000256" key="1">
    <source>
        <dbReference type="ARBA" id="ARBA00022679"/>
    </source>
</evidence>
<reference evidence="12 17" key="2">
    <citation type="submission" date="2016-10" db="EMBL/GenBank/DDBJ databases">
        <authorList>
            <person name="de Groot N.N."/>
        </authorList>
    </citation>
    <scope>NUCLEOTIDE SEQUENCE [LARGE SCALE GENOMIC DNA]</scope>
    <source>
        <strain evidence="12 17">WG7</strain>
    </source>
</reference>
<dbReference type="Proteomes" id="UP000198612">
    <property type="component" value="Unassembled WGS sequence"/>
</dbReference>
<name>A0A1G6SUF3_9FIRM</name>
<dbReference type="GO" id="GO:0046314">
    <property type="term" value="P:phosphocreatine biosynthetic process"/>
    <property type="evidence" value="ECO:0007669"/>
    <property type="project" value="InterPro"/>
</dbReference>
<evidence type="ECO:0000313" key="22">
    <source>
        <dbReference type="Proteomes" id="UP000324896"/>
    </source>
</evidence>
<dbReference type="PANTHER" id="PTHR11547">
    <property type="entry name" value="ARGININE OR CREATINE KINASE"/>
    <property type="match status" value="1"/>
</dbReference>
<dbReference type="STRING" id="54121.SAMN04515653_13114"/>
<dbReference type="Proteomes" id="UP000295758">
    <property type="component" value="Unassembled WGS sequence"/>
</dbReference>
<feature type="domain" description="Phosphagen kinase C-terminal" evidence="8">
    <location>
        <begin position="20"/>
        <end position="248"/>
    </location>
</feature>
<feature type="binding site" evidence="5 6">
    <location>
        <position position="119"/>
    </location>
    <ligand>
        <name>ATP</name>
        <dbReference type="ChEBI" id="CHEBI:30616"/>
    </ligand>
</feature>
<feature type="binding site" evidence="5 6">
    <location>
        <begin position="23"/>
        <end position="27"/>
    </location>
    <ligand>
        <name>ATP</name>
        <dbReference type="ChEBI" id="CHEBI:30616"/>
    </ligand>
</feature>
<evidence type="ECO:0000256" key="7">
    <source>
        <dbReference type="RuleBase" id="RU000505"/>
    </source>
</evidence>
<evidence type="ECO:0000256" key="2">
    <source>
        <dbReference type="ARBA" id="ARBA00022741"/>
    </source>
</evidence>
<dbReference type="Proteomes" id="UP000198945">
    <property type="component" value="Unassembled WGS sequence"/>
</dbReference>
<dbReference type="EC" id="2.7.14.1" evidence="5"/>
<evidence type="ECO:0000256" key="5">
    <source>
        <dbReference type="HAMAP-Rule" id="MF_00602"/>
    </source>
</evidence>
<dbReference type="HAMAP" id="MF_00602">
    <property type="entry name" value="Prot_Arg_kinase"/>
    <property type="match status" value="1"/>
</dbReference>
<evidence type="ECO:0000256" key="6">
    <source>
        <dbReference type="PROSITE-ProRule" id="PRU00843"/>
    </source>
</evidence>
<feature type="binding site" evidence="5 6">
    <location>
        <begin position="170"/>
        <end position="174"/>
    </location>
    <ligand>
        <name>ATP</name>
        <dbReference type="ChEBI" id="CHEBI:30616"/>
    </ligand>
</feature>
<evidence type="ECO:0000313" key="15">
    <source>
        <dbReference type="EMBL" id="TDX43091.1"/>
    </source>
</evidence>
<dbReference type="EMBL" id="FMYT01000033">
    <property type="protein sequence ID" value="SDD20419.1"/>
    <property type="molecule type" value="Genomic_DNA"/>
</dbReference>
<dbReference type="GO" id="GO:0005524">
    <property type="term" value="F:ATP binding"/>
    <property type="evidence" value="ECO:0007669"/>
    <property type="project" value="UniProtKB-UniRule"/>
</dbReference>
<keyword evidence="3 5" id="KW-0418">Kinase</keyword>
<evidence type="ECO:0000256" key="3">
    <source>
        <dbReference type="ARBA" id="ARBA00022777"/>
    </source>
</evidence>
<dbReference type="EMBL" id="SOAA01000010">
    <property type="protein sequence ID" value="TDS31675.1"/>
    <property type="molecule type" value="Genomic_DNA"/>
</dbReference>
<evidence type="ECO:0000313" key="17">
    <source>
        <dbReference type="Proteomes" id="UP000198945"/>
    </source>
</evidence>
<dbReference type="Pfam" id="PF00217">
    <property type="entry name" value="ATP-gua_Ptrans"/>
    <property type="match status" value="1"/>
</dbReference>
<dbReference type="PANTHER" id="PTHR11547:SF38">
    <property type="entry name" value="ARGININE KINASE 1-RELATED"/>
    <property type="match status" value="1"/>
</dbReference>
<gene>
    <name evidence="5" type="primary">mcsB</name>
    <name evidence="14" type="ORF">BY453_11077</name>
    <name evidence="15" type="ORF">C7954_11764</name>
    <name evidence="9" type="ORF">C8C78_13415</name>
    <name evidence="10" type="ORF">SAMN04488597_13314</name>
    <name evidence="11" type="ORF">SAMN04488598_13114</name>
    <name evidence="13" type="ORF">SAMN04515652_10419</name>
    <name evidence="12" type="ORF">SAMN04515654_13214</name>
</gene>
<sequence length="347" mass="40312">MMKNNVINDWQIKNGKEKDVVLSSRIRLARNLKEYKFPNRSNFQEKNKLINNLKDKLCFLTDQSYDFYLMNNLSVVERNVLHEEYLISNNHVQNPEAKALFLNNKNNISIMINEEDHLRIQILKPGFEFNNIWDEINHLDDQLEEKLEYAFSKKWGYLTSCPTNVGTALRASVMCHLPALVLSGRIDNILGAVGKLGLTVRGVSGEGSNSVAELFQISNQITLGFTEVEIMEKLESVIKQIITEERKSRKYLLRNNFLNLKDNVLRSLGVLKYAYSLDESEALKYLSIIKFGQDTNLIEEKLDHNLFSKLLFRIKKAHLLYNSEKELESKDLNIKRAKIIRNELNRE</sequence>
<dbReference type="GeneID" id="57012906"/>
<dbReference type="InterPro" id="IPR000749">
    <property type="entry name" value="ATP-guanido_PTrfase"/>
</dbReference>
<dbReference type="Proteomes" id="UP000199519">
    <property type="component" value="Unassembled WGS sequence"/>
</dbReference>
<evidence type="ECO:0000256" key="4">
    <source>
        <dbReference type="ARBA" id="ARBA00022840"/>
    </source>
</evidence>
<feature type="binding site" evidence="6">
    <location>
        <begin position="201"/>
        <end position="206"/>
    </location>
    <ligand>
        <name>ATP</name>
        <dbReference type="ChEBI" id="CHEBI:30616"/>
    </ligand>
</feature>
<dbReference type="PROSITE" id="PS00112">
    <property type="entry name" value="PHOSPHAGEN_KINASE"/>
    <property type="match status" value="1"/>
</dbReference>
<comment type="similarity">
    <text evidence="5 6 7">Belongs to the ATP:guanido phosphotransferase family.</text>
</comment>
<keyword evidence="1 5" id="KW-0808">Transferase</keyword>
<evidence type="ECO:0000313" key="20">
    <source>
        <dbReference type="Proteomes" id="UP000295472"/>
    </source>
</evidence>
<dbReference type="GO" id="GO:1990424">
    <property type="term" value="F:protein arginine kinase activity"/>
    <property type="evidence" value="ECO:0007669"/>
    <property type="project" value="UniProtKB-EC"/>
</dbReference>
<evidence type="ECO:0000313" key="18">
    <source>
        <dbReference type="Proteomes" id="UP000199519"/>
    </source>
</evidence>
<dbReference type="Proteomes" id="UP000295472">
    <property type="component" value="Unassembled WGS sequence"/>
</dbReference>